<dbReference type="InterPro" id="IPR029058">
    <property type="entry name" value="AB_hydrolase_fold"/>
</dbReference>
<dbReference type="InterPro" id="IPR000073">
    <property type="entry name" value="AB_hydrolase_1"/>
</dbReference>
<keyword evidence="1 4" id="KW-0378">Hydrolase</keyword>
<organism evidence="4 5">
    <name type="scientific">Cercophora scortea</name>
    <dbReference type="NCBI Taxonomy" id="314031"/>
    <lineage>
        <taxon>Eukaryota</taxon>
        <taxon>Fungi</taxon>
        <taxon>Dikarya</taxon>
        <taxon>Ascomycota</taxon>
        <taxon>Pezizomycotina</taxon>
        <taxon>Sordariomycetes</taxon>
        <taxon>Sordariomycetidae</taxon>
        <taxon>Sordariales</taxon>
        <taxon>Lasiosphaeriaceae</taxon>
        <taxon>Cercophora</taxon>
    </lineage>
</organism>
<dbReference type="AlphaFoldDB" id="A0AAE0IYI8"/>
<dbReference type="Pfam" id="PF00561">
    <property type="entry name" value="Abhydrolase_1"/>
    <property type="match status" value="1"/>
</dbReference>
<sequence length="345" mass="37856">MSPPDKLTPTDPRVEHHTVLLPHSNHTYHYLLATPPRSSTPPSGTVLLIHGWPDLSLGWRYQVPALLALNLRVIIPDMLGYGQTDAPSDIAAYSFKSICADLAGLLTHVLGDNHAPVILGGHDWGGAVVWRFALWYPHLTRAVFSVCTPFAPPMGSYISKEAVVATVLPSFKYQLQLAGPEVEATVVGEEKIGQFLRGMFGATTPSGGRSFDTDRGVVFENLSALGKSKLLTPEEEAFYVREYARRGNLRGPLNWYRTWDVNYEEERELVEKGRVRVTVPSMFVAAKRDVALPPSMAEGMERHFEKGGLVRREVDANHWGLVEAAGEVNGCIEEFVGGVLGGRGG</sequence>
<comment type="similarity">
    <text evidence="2">Belongs to the AB hydrolase superfamily. Epoxide hydrolase family.</text>
</comment>
<accession>A0AAE0IYI8</accession>
<evidence type="ECO:0000256" key="1">
    <source>
        <dbReference type="ARBA" id="ARBA00022801"/>
    </source>
</evidence>
<reference evidence="4" key="2">
    <citation type="submission" date="2023-06" db="EMBL/GenBank/DDBJ databases">
        <authorList>
            <consortium name="Lawrence Berkeley National Laboratory"/>
            <person name="Haridas S."/>
            <person name="Hensen N."/>
            <person name="Bonometti L."/>
            <person name="Westerberg I."/>
            <person name="Brannstrom I.O."/>
            <person name="Guillou S."/>
            <person name="Cros-Aarteil S."/>
            <person name="Calhoun S."/>
            <person name="Kuo A."/>
            <person name="Mondo S."/>
            <person name="Pangilinan J."/>
            <person name="Riley R."/>
            <person name="Labutti K."/>
            <person name="Andreopoulos B."/>
            <person name="Lipzen A."/>
            <person name="Chen C."/>
            <person name="Yanf M."/>
            <person name="Daum C."/>
            <person name="Ng V."/>
            <person name="Clum A."/>
            <person name="Steindorff A."/>
            <person name="Ohm R."/>
            <person name="Martin F."/>
            <person name="Silar P."/>
            <person name="Natvig D."/>
            <person name="Lalanne C."/>
            <person name="Gautier V."/>
            <person name="Ament-Velasquez S.L."/>
            <person name="Kruys A."/>
            <person name="Hutchinson M.I."/>
            <person name="Powell A.J."/>
            <person name="Barry K."/>
            <person name="Miller A.N."/>
            <person name="Grigoriev I.V."/>
            <person name="Debuchy R."/>
            <person name="Gladieux P."/>
            <person name="Thoren M.H."/>
            <person name="Johannesson H."/>
        </authorList>
    </citation>
    <scope>NUCLEOTIDE SEQUENCE</scope>
    <source>
        <strain evidence="4">SMH4131-1</strain>
    </source>
</reference>
<name>A0AAE0IYI8_9PEZI</name>
<reference evidence="4" key="1">
    <citation type="journal article" date="2023" name="Mol. Phylogenet. Evol.">
        <title>Genome-scale phylogeny and comparative genomics of the fungal order Sordariales.</title>
        <authorList>
            <person name="Hensen N."/>
            <person name="Bonometti L."/>
            <person name="Westerberg I."/>
            <person name="Brannstrom I.O."/>
            <person name="Guillou S."/>
            <person name="Cros-Aarteil S."/>
            <person name="Calhoun S."/>
            <person name="Haridas S."/>
            <person name="Kuo A."/>
            <person name="Mondo S."/>
            <person name="Pangilinan J."/>
            <person name="Riley R."/>
            <person name="LaButti K."/>
            <person name="Andreopoulos B."/>
            <person name="Lipzen A."/>
            <person name="Chen C."/>
            <person name="Yan M."/>
            <person name="Daum C."/>
            <person name="Ng V."/>
            <person name="Clum A."/>
            <person name="Steindorff A."/>
            <person name="Ohm R.A."/>
            <person name="Martin F."/>
            <person name="Silar P."/>
            <person name="Natvig D.O."/>
            <person name="Lalanne C."/>
            <person name="Gautier V."/>
            <person name="Ament-Velasquez S.L."/>
            <person name="Kruys A."/>
            <person name="Hutchinson M.I."/>
            <person name="Powell A.J."/>
            <person name="Barry K."/>
            <person name="Miller A.N."/>
            <person name="Grigoriev I.V."/>
            <person name="Debuchy R."/>
            <person name="Gladieux P."/>
            <person name="Hiltunen Thoren M."/>
            <person name="Johannesson H."/>
        </authorList>
    </citation>
    <scope>NUCLEOTIDE SEQUENCE</scope>
    <source>
        <strain evidence="4">SMH4131-1</strain>
    </source>
</reference>
<evidence type="ECO:0000313" key="4">
    <source>
        <dbReference type="EMBL" id="KAK3333594.1"/>
    </source>
</evidence>
<evidence type="ECO:0000256" key="2">
    <source>
        <dbReference type="ARBA" id="ARBA00038334"/>
    </source>
</evidence>
<dbReference type="PRINTS" id="PR00111">
    <property type="entry name" value="ABHYDROLASE"/>
</dbReference>
<dbReference type="PRINTS" id="PR00412">
    <property type="entry name" value="EPOXHYDRLASE"/>
</dbReference>
<dbReference type="GO" id="GO:0016787">
    <property type="term" value="F:hydrolase activity"/>
    <property type="evidence" value="ECO:0007669"/>
    <property type="project" value="UniProtKB-KW"/>
</dbReference>
<gene>
    <name evidence="4" type="ORF">B0T19DRAFT_369058</name>
</gene>
<evidence type="ECO:0000313" key="5">
    <source>
        <dbReference type="Proteomes" id="UP001286456"/>
    </source>
</evidence>
<keyword evidence="5" id="KW-1185">Reference proteome</keyword>
<dbReference type="EMBL" id="JAUEPO010000002">
    <property type="protein sequence ID" value="KAK3333594.1"/>
    <property type="molecule type" value="Genomic_DNA"/>
</dbReference>
<evidence type="ECO:0000259" key="3">
    <source>
        <dbReference type="Pfam" id="PF00561"/>
    </source>
</evidence>
<feature type="domain" description="AB hydrolase-1" evidence="3">
    <location>
        <begin position="45"/>
        <end position="324"/>
    </location>
</feature>
<dbReference type="SUPFAM" id="SSF53474">
    <property type="entry name" value="alpha/beta-Hydrolases"/>
    <property type="match status" value="1"/>
</dbReference>
<protein>
    <submittedName>
        <fullName evidence="4">Alpha/Beta hydrolase protein</fullName>
    </submittedName>
</protein>
<dbReference type="Proteomes" id="UP001286456">
    <property type="component" value="Unassembled WGS sequence"/>
</dbReference>
<comment type="caution">
    <text evidence="4">The sequence shown here is derived from an EMBL/GenBank/DDBJ whole genome shotgun (WGS) entry which is preliminary data.</text>
</comment>
<dbReference type="Gene3D" id="3.40.50.1820">
    <property type="entry name" value="alpha/beta hydrolase"/>
    <property type="match status" value="1"/>
</dbReference>
<dbReference type="InterPro" id="IPR000639">
    <property type="entry name" value="Epox_hydrolase-like"/>
</dbReference>
<dbReference type="PANTHER" id="PTHR43329">
    <property type="entry name" value="EPOXIDE HYDROLASE"/>
    <property type="match status" value="1"/>
</dbReference>
<proteinExistence type="inferred from homology"/>